<keyword evidence="1 2" id="KW-0238">DNA-binding</keyword>
<gene>
    <name evidence="4" type="ORF">COY13_04785</name>
</gene>
<reference evidence="5" key="1">
    <citation type="submission" date="2017-09" db="EMBL/GenBank/DDBJ databases">
        <title>Depth-based differentiation of microbial function through sediment-hosted aquifers and enrichment of novel symbionts in the deep terrestrial subsurface.</title>
        <authorList>
            <person name="Probst A.J."/>
            <person name="Ladd B."/>
            <person name="Jarett J.K."/>
            <person name="Geller-Mcgrath D.E."/>
            <person name="Sieber C.M.K."/>
            <person name="Emerson J.B."/>
            <person name="Anantharaman K."/>
            <person name="Thomas B.C."/>
            <person name="Malmstrom R."/>
            <person name="Stieglmeier M."/>
            <person name="Klingl A."/>
            <person name="Woyke T."/>
            <person name="Ryan C.M."/>
            <person name="Banfield J.F."/>
        </authorList>
    </citation>
    <scope>NUCLEOTIDE SEQUENCE [LARGE SCALE GENOMIC DNA]</scope>
</reference>
<organism evidence="4 5">
    <name type="scientific">Candidatus Roizmanbacteria bacterium CG_4_10_14_0_2_um_filter_36_35</name>
    <dbReference type="NCBI Taxonomy" id="1974822"/>
    <lineage>
        <taxon>Bacteria</taxon>
        <taxon>Candidatus Roizmaniibacteriota</taxon>
    </lineage>
</organism>
<name>A0A2M7U6F5_9BACT</name>
<dbReference type="Gene3D" id="1.10.150.130">
    <property type="match status" value="1"/>
</dbReference>
<protein>
    <recommendedName>
        <fullName evidence="3">Core-binding (CB) domain-containing protein</fullName>
    </recommendedName>
</protein>
<dbReference type="Proteomes" id="UP000230177">
    <property type="component" value="Unassembled WGS sequence"/>
</dbReference>
<evidence type="ECO:0000259" key="3">
    <source>
        <dbReference type="PROSITE" id="PS51900"/>
    </source>
</evidence>
<feature type="domain" description="Core-binding (CB)" evidence="3">
    <location>
        <begin position="5"/>
        <end position="110"/>
    </location>
</feature>
<dbReference type="AlphaFoldDB" id="A0A2M7U6F5"/>
<sequence length="226" mass="25710">MQKGYNLYNLEPEFKKYLFAEKISPVSLKNYLSDFRHFAGWMEFYIKANSNVGAKFISPEKRAILESPLQEFINEKTISEYRTYLIENNLPRKTINRRLSTVRKFCSFGISQGWLKENPGKKVSNISFLSSRSSERNEHVEGSKKKDSSTEFTLSEVEGLGITHDEALEGPGLIYTPRVILSTFGKLGVNSAKNLAKRVLRFTRSFGRPATAGLPQDDKKGFGIQH</sequence>
<comment type="caution">
    <text evidence="4">The sequence shown here is derived from an EMBL/GenBank/DDBJ whole genome shotgun (WGS) entry which is preliminary data.</text>
</comment>
<evidence type="ECO:0000256" key="2">
    <source>
        <dbReference type="PROSITE-ProRule" id="PRU01248"/>
    </source>
</evidence>
<evidence type="ECO:0000313" key="5">
    <source>
        <dbReference type="Proteomes" id="UP000230177"/>
    </source>
</evidence>
<dbReference type="PROSITE" id="PS51900">
    <property type="entry name" value="CB"/>
    <property type="match status" value="1"/>
</dbReference>
<evidence type="ECO:0000313" key="4">
    <source>
        <dbReference type="EMBL" id="PIZ66804.1"/>
    </source>
</evidence>
<dbReference type="InterPro" id="IPR010998">
    <property type="entry name" value="Integrase_recombinase_N"/>
</dbReference>
<dbReference type="GO" id="GO:0003677">
    <property type="term" value="F:DNA binding"/>
    <property type="evidence" value="ECO:0007669"/>
    <property type="project" value="UniProtKB-UniRule"/>
</dbReference>
<dbReference type="InterPro" id="IPR004107">
    <property type="entry name" value="Integrase_SAM-like_N"/>
</dbReference>
<feature type="non-terminal residue" evidence="4">
    <location>
        <position position="226"/>
    </location>
</feature>
<dbReference type="InterPro" id="IPR044068">
    <property type="entry name" value="CB"/>
</dbReference>
<proteinExistence type="predicted"/>
<evidence type="ECO:0000256" key="1">
    <source>
        <dbReference type="ARBA" id="ARBA00023125"/>
    </source>
</evidence>
<accession>A0A2M7U6F5</accession>
<dbReference type="EMBL" id="PFOE01000106">
    <property type="protein sequence ID" value="PIZ66804.1"/>
    <property type="molecule type" value="Genomic_DNA"/>
</dbReference>
<dbReference type="Pfam" id="PF02899">
    <property type="entry name" value="Phage_int_SAM_1"/>
    <property type="match status" value="1"/>
</dbReference>